<keyword evidence="2" id="KW-1185">Reference proteome</keyword>
<protein>
    <submittedName>
        <fullName evidence="1">Uncharacterized protein</fullName>
    </submittedName>
</protein>
<dbReference type="EMBL" id="JWZT01004976">
    <property type="protein sequence ID" value="KII62445.1"/>
    <property type="molecule type" value="Genomic_DNA"/>
</dbReference>
<dbReference type="AlphaFoldDB" id="A0A0C2M5U1"/>
<gene>
    <name evidence="1" type="ORF">RF11_13816</name>
</gene>
<dbReference type="Proteomes" id="UP000031668">
    <property type="component" value="Unassembled WGS sequence"/>
</dbReference>
<name>A0A0C2M5U1_THEKT</name>
<reference evidence="1 2" key="1">
    <citation type="journal article" date="2014" name="Genome Biol. Evol.">
        <title>The genome of the myxosporean Thelohanellus kitauei shows adaptations to nutrient acquisition within its fish host.</title>
        <authorList>
            <person name="Yang Y."/>
            <person name="Xiong J."/>
            <person name="Zhou Z."/>
            <person name="Huo F."/>
            <person name="Miao W."/>
            <person name="Ran C."/>
            <person name="Liu Y."/>
            <person name="Zhang J."/>
            <person name="Feng J."/>
            <person name="Wang M."/>
            <person name="Wang M."/>
            <person name="Wang L."/>
            <person name="Yao B."/>
        </authorList>
    </citation>
    <scope>NUCLEOTIDE SEQUENCE [LARGE SCALE GENOMIC DNA]</scope>
    <source>
        <strain evidence="1">Wuqing</strain>
    </source>
</reference>
<evidence type="ECO:0000313" key="2">
    <source>
        <dbReference type="Proteomes" id="UP000031668"/>
    </source>
</evidence>
<sequence length="105" mass="12218">MEVNEVPQDPKLIESQLANPQYPEGSHAHDLMAEVQALMFELNTKRKQDIVVVEGRCFNSKEIRSKLHTAVDKLMTKNRKNFNTLLCPNQRNIFVKFPTIPRKNR</sequence>
<proteinExistence type="predicted"/>
<comment type="caution">
    <text evidence="1">The sequence shown here is derived from an EMBL/GenBank/DDBJ whole genome shotgun (WGS) entry which is preliminary data.</text>
</comment>
<accession>A0A0C2M5U1</accession>
<organism evidence="1 2">
    <name type="scientific">Thelohanellus kitauei</name>
    <name type="common">Myxosporean</name>
    <dbReference type="NCBI Taxonomy" id="669202"/>
    <lineage>
        <taxon>Eukaryota</taxon>
        <taxon>Metazoa</taxon>
        <taxon>Cnidaria</taxon>
        <taxon>Myxozoa</taxon>
        <taxon>Myxosporea</taxon>
        <taxon>Bivalvulida</taxon>
        <taxon>Platysporina</taxon>
        <taxon>Myxobolidae</taxon>
        <taxon>Thelohanellus</taxon>
    </lineage>
</organism>
<evidence type="ECO:0000313" key="1">
    <source>
        <dbReference type="EMBL" id="KII62445.1"/>
    </source>
</evidence>